<keyword evidence="5" id="KW-1185">Reference proteome</keyword>
<feature type="chain" id="PRO_5001715556" description="Secreted protein" evidence="3">
    <location>
        <begin position="25"/>
        <end position="211"/>
    </location>
</feature>
<dbReference type="Proteomes" id="UP000028780">
    <property type="component" value="Chromosome"/>
</dbReference>
<reference evidence="4 5" key="1">
    <citation type="submission" date="2014-08" db="EMBL/GenBank/DDBJ databases">
        <title>Complete genome sequence of Corynebacterium imitans DSM 44264, isolated from a five-month-old boy with suspected pharyngeal diphtheria.</title>
        <authorList>
            <person name="Mollmann S."/>
            <person name="Albersmeier A."/>
            <person name="Ruckert C."/>
            <person name="Tauch A."/>
        </authorList>
    </citation>
    <scope>NUCLEOTIDE SEQUENCE [LARGE SCALE GENOMIC DNA]</scope>
    <source>
        <strain evidence="4 5">DSM 44264</strain>
    </source>
</reference>
<dbReference type="eggNOG" id="ENOG5031K69">
    <property type="taxonomic scope" value="Bacteria"/>
</dbReference>
<name>A0A076NST0_9CORY</name>
<dbReference type="AlphaFoldDB" id="A0A076NST0"/>
<evidence type="ECO:0000256" key="1">
    <source>
        <dbReference type="SAM" id="MobiDB-lite"/>
    </source>
</evidence>
<evidence type="ECO:0000256" key="2">
    <source>
        <dbReference type="SAM" id="Phobius"/>
    </source>
</evidence>
<feature type="signal peptide" evidence="3">
    <location>
        <begin position="1"/>
        <end position="24"/>
    </location>
</feature>
<dbReference type="EMBL" id="CP009211">
    <property type="protein sequence ID" value="AIJ33977.1"/>
    <property type="molecule type" value="Genomic_DNA"/>
</dbReference>
<sequence length="211" mass="21080">MKKTLLPLGVAAAVACTTVTPAYAQEAPDAPVAEQESGSGSSAGDESQEGDAGSSLSTGAIVGISLGVLALVGAGSYFAVSQGLIDVPGLELPQVPGLGELGALAGAAGLAIPALSAGKQEKKASCQPGAFDAIVPGWPAPTGTAVQYCDGKWAVAGAKQSDWIVAFRANGEKWVAVKPDGETNTGFKCYNTATLRGQGAPKQFTDKLQTC</sequence>
<dbReference type="STRING" id="156978.CIMIT_08710"/>
<evidence type="ECO:0000313" key="4">
    <source>
        <dbReference type="EMBL" id="AIJ33977.1"/>
    </source>
</evidence>
<dbReference type="KEGG" id="cii:CIMIT_08710"/>
<protein>
    <recommendedName>
        <fullName evidence="6">Secreted protein</fullName>
    </recommendedName>
</protein>
<dbReference type="RefSeq" id="WP_038591762.1">
    <property type="nucleotide sequence ID" value="NZ_CP009211.1"/>
</dbReference>
<dbReference type="HOGENOM" id="CLU_1303191_0_0_11"/>
<organism evidence="4 5">
    <name type="scientific">Corynebacterium imitans</name>
    <dbReference type="NCBI Taxonomy" id="156978"/>
    <lineage>
        <taxon>Bacteria</taxon>
        <taxon>Bacillati</taxon>
        <taxon>Actinomycetota</taxon>
        <taxon>Actinomycetes</taxon>
        <taxon>Mycobacteriales</taxon>
        <taxon>Corynebacteriaceae</taxon>
        <taxon>Corynebacterium</taxon>
    </lineage>
</organism>
<dbReference type="PROSITE" id="PS51257">
    <property type="entry name" value="PROKAR_LIPOPROTEIN"/>
    <property type="match status" value="1"/>
</dbReference>
<evidence type="ECO:0000313" key="5">
    <source>
        <dbReference type="Proteomes" id="UP000028780"/>
    </source>
</evidence>
<accession>A0A076NST0</accession>
<feature type="transmembrane region" description="Helical" evidence="2">
    <location>
        <begin position="60"/>
        <end position="80"/>
    </location>
</feature>
<dbReference type="OrthoDB" id="4426508at2"/>
<feature type="region of interest" description="Disordered" evidence="1">
    <location>
        <begin position="25"/>
        <end position="54"/>
    </location>
</feature>
<evidence type="ECO:0008006" key="6">
    <source>
        <dbReference type="Google" id="ProtNLM"/>
    </source>
</evidence>
<gene>
    <name evidence="4" type="ORF">CIMIT_08710</name>
</gene>
<proteinExistence type="predicted"/>
<evidence type="ECO:0000256" key="3">
    <source>
        <dbReference type="SAM" id="SignalP"/>
    </source>
</evidence>
<keyword evidence="2" id="KW-0472">Membrane</keyword>
<feature type="compositionally biased region" description="Low complexity" evidence="1">
    <location>
        <begin position="33"/>
        <end position="45"/>
    </location>
</feature>
<keyword evidence="3" id="KW-0732">Signal</keyword>
<keyword evidence="2" id="KW-1133">Transmembrane helix</keyword>
<keyword evidence="2" id="KW-0812">Transmembrane</keyword>